<keyword evidence="3" id="KW-1185">Reference proteome</keyword>
<gene>
    <name evidence="2" type="ORF">OS889_07045</name>
</gene>
<accession>A0ABD5MA32</accession>
<evidence type="ECO:0000313" key="2">
    <source>
        <dbReference type="EMBL" id="MFA1610762.1"/>
    </source>
</evidence>
<dbReference type="AlphaFoldDB" id="A0ABD5MA32"/>
<dbReference type="EMBL" id="JBGNYA010000001">
    <property type="protein sequence ID" value="MFA1610762.1"/>
    <property type="molecule type" value="Genomic_DNA"/>
</dbReference>
<proteinExistence type="predicted"/>
<evidence type="ECO:0000256" key="1">
    <source>
        <dbReference type="SAM" id="MobiDB-lite"/>
    </source>
</evidence>
<sequence length="53" mass="5733">MSGYEYAVDHPIPIPGRPSRASGSRRDDRRGNTSARAAFPTVAGSADDRSEDR</sequence>
<dbReference type="Proteomes" id="UP001570511">
    <property type="component" value="Unassembled WGS sequence"/>
</dbReference>
<feature type="region of interest" description="Disordered" evidence="1">
    <location>
        <begin position="1"/>
        <end position="53"/>
    </location>
</feature>
<organism evidence="2 3">
    <name type="scientific">Halobellus rubicundus</name>
    <dbReference type="NCBI Taxonomy" id="2996466"/>
    <lineage>
        <taxon>Archaea</taxon>
        <taxon>Methanobacteriati</taxon>
        <taxon>Methanobacteriota</taxon>
        <taxon>Stenosarchaea group</taxon>
        <taxon>Halobacteria</taxon>
        <taxon>Halobacteriales</taxon>
        <taxon>Haloferacaceae</taxon>
        <taxon>Halobellus</taxon>
    </lineage>
</organism>
<reference evidence="2 3" key="1">
    <citation type="submission" date="2024-08" db="EMBL/GenBank/DDBJ databases">
        <title>Halobellus sp. MBLA0158 whole genome sequence.</title>
        <authorList>
            <person name="Hwang C.Y."/>
            <person name="Cho E.-S."/>
            <person name="Seo M.-J."/>
        </authorList>
    </citation>
    <scope>NUCLEOTIDE SEQUENCE [LARGE SCALE GENOMIC DNA]</scope>
    <source>
        <strain evidence="2 3">MBLA0158</strain>
    </source>
</reference>
<dbReference type="RefSeq" id="WP_372388520.1">
    <property type="nucleotide sequence ID" value="NZ_JBGNYA010000001.1"/>
</dbReference>
<evidence type="ECO:0000313" key="3">
    <source>
        <dbReference type="Proteomes" id="UP001570511"/>
    </source>
</evidence>
<name>A0ABD5MA32_9EURY</name>
<protein>
    <submittedName>
        <fullName evidence="2">Uncharacterized protein</fullName>
    </submittedName>
</protein>
<comment type="caution">
    <text evidence="2">The sequence shown here is derived from an EMBL/GenBank/DDBJ whole genome shotgun (WGS) entry which is preliminary data.</text>
</comment>